<dbReference type="InterPro" id="IPR039876">
    <property type="entry name" value="HAP28"/>
</dbReference>
<organism evidence="3 4">
    <name type="scientific">Romanomermis culicivorax</name>
    <name type="common">Nematode worm</name>
    <dbReference type="NCBI Taxonomy" id="13658"/>
    <lineage>
        <taxon>Eukaryota</taxon>
        <taxon>Metazoa</taxon>
        <taxon>Ecdysozoa</taxon>
        <taxon>Nematoda</taxon>
        <taxon>Enoplea</taxon>
        <taxon>Dorylaimia</taxon>
        <taxon>Mermithida</taxon>
        <taxon>Mermithoidea</taxon>
        <taxon>Mermithidae</taxon>
        <taxon>Romanomermis</taxon>
    </lineage>
</organism>
<dbReference type="WBParaSite" id="nRc.2.0.1.t00436-RA">
    <property type="protein sequence ID" value="nRc.2.0.1.t00436-RA"/>
    <property type="gene ID" value="nRc.2.0.1.g00436"/>
</dbReference>
<dbReference type="AlphaFoldDB" id="A0A915HGK8"/>
<evidence type="ECO:0000256" key="1">
    <source>
        <dbReference type="SAM" id="MobiDB-lite"/>
    </source>
</evidence>
<dbReference type="PANTHER" id="PTHR22055">
    <property type="entry name" value="28 KDA HEAT- AND ACID-STABLE PHOSPHOPROTEIN PDGF-ASSOCIATED PROTEIN"/>
    <property type="match status" value="1"/>
</dbReference>
<evidence type="ECO:0000313" key="3">
    <source>
        <dbReference type="Proteomes" id="UP000887565"/>
    </source>
</evidence>
<dbReference type="Pfam" id="PF10252">
    <property type="entry name" value="PP28"/>
    <property type="match status" value="1"/>
</dbReference>
<accession>A0A915HGK8</accession>
<protein>
    <submittedName>
        <fullName evidence="4">Casein kinase substrate phosphoprotein PP28 domain-containing protein</fullName>
    </submittedName>
</protein>
<feature type="region of interest" description="Disordered" evidence="1">
    <location>
        <begin position="47"/>
        <end position="81"/>
    </location>
</feature>
<evidence type="ECO:0000313" key="4">
    <source>
        <dbReference type="WBParaSite" id="nRc.2.0.1.t00436-RA"/>
    </source>
</evidence>
<sequence>MVGIIRGREAIEKERKKQEYQRLHALGKTDEAQADLARLQIIRKQREEAAKKREEEKLAKEKAGKEQQTSKLAGGVANMKL</sequence>
<dbReference type="InterPro" id="IPR019380">
    <property type="entry name" value="Casein_kinase_sb_PP28"/>
</dbReference>
<name>A0A915HGK8_ROMCU</name>
<evidence type="ECO:0000259" key="2">
    <source>
        <dbReference type="Pfam" id="PF10252"/>
    </source>
</evidence>
<proteinExistence type="predicted"/>
<dbReference type="Proteomes" id="UP000887565">
    <property type="component" value="Unplaced"/>
</dbReference>
<feature type="domain" description="Casein kinase substrate phosphoprotein PP28" evidence="2">
    <location>
        <begin position="6"/>
        <end position="57"/>
    </location>
</feature>
<keyword evidence="3" id="KW-1185">Reference proteome</keyword>
<feature type="compositionally biased region" description="Basic and acidic residues" evidence="1">
    <location>
        <begin position="47"/>
        <end position="65"/>
    </location>
</feature>
<reference evidence="4" key="1">
    <citation type="submission" date="2022-11" db="UniProtKB">
        <authorList>
            <consortium name="WormBaseParasite"/>
        </authorList>
    </citation>
    <scope>IDENTIFICATION</scope>
</reference>